<protein>
    <submittedName>
        <fullName evidence="1">Uncharacterized protein</fullName>
    </submittedName>
</protein>
<comment type="caution">
    <text evidence="1">The sequence shown here is derived from an EMBL/GenBank/DDBJ whole genome shotgun (WGS) entry which is preliminary data.</text>
</comment>
<accession>A0A5J4VAT9</accession>
<dbReference type="EMBL" id="SNRW01008338">
    <property type="protein sequence ID" value="KAA6379679.1"/>
    <property type="molecule type" value="Genomic_DNA"/>
</dbReference>
<proteinExistence type="predicted"/>
<dbReference type="Proteomes" id="UP000324800">
    <property type="component" value="Unassembled WGS sequence"/>
</dbReference>
<evidence type="ECO:0000313" key="1">
    <source>
        <dbReference type="EMBL" id="KAA6379679.1"/>
    </source>
</evidence>
<reference evidence="1 2" key="1">
    <citation type="submission" date="2019-03" db="EMBL/GenBank/DDBJ databases">
        <title>Single cell metagenomics reveals metabolic interactions within the superorganism composed of flagellate Streblomastix strix and complex community of Bacteroidetes bacteria on its surface.</title>
        <authorList>
            <person name="Treitli S.C."/>
            <person name="Kolisko M."/>
            <person name="Husnik F."/>
            <person name="Keeling P."/>
            <person name="Hampl V."/>
        </authorList>
    </citation>
    <scope>NUCLEOTIDE SEQUENCE [LARGE SCALE GENOMIC DNA]</scope>
    <source>
        <strain evidence="1">ST1C</strain>
    </source>
</reference>
<sequence length="82" mass="8693">MIAKSKANGPCSSAAKGLISSVLIVTGSELCFFAVLNFDGESLQQTCLFQSVNLNSEQNIALNDGTRPCSQNSSNCQAFCRI</sequence>
<gene>
    <name evidence="1" type="ORF">EZS28_024794</name>
</gene>
<evidence type="ECO:0000313" key="2">
    <source>
        <dbReference type="Proteomes" id="UP000324800"/>
    </source>
</evidence>
<name>A0A5J4VAT9_9EUKA</name>
<dbReference type="AlphaFoldDB" id="A0A5J4VAT9"/>
<organism evidence="1 2">
    <name type="scientific">Streblomastix strix</name>
    <dbReference type="NCBI Taxonomy" id="222440"/>
    <lineage>
        <taxon>Eukaryota</taxon>
        <taxon>Metamonada</taxon>
        <taxon>Preaxostyla</taxon>
        <taxon>Oxymonadida</taxon>
        <taxon>Streblomastigidae</taxon>
        <taxon>Streblomastix</taxon>
    </lineage>
</organism>